<organism evidence="2 3">
    <name type="scientific">Rodentibacter ratti</name>
    <dbReference type="NCBI Taxonomy" id="1906745"/>
    <lineage>
        <taxon>Bacteria</taxon>
        <taxon>Pseudomonadati</taxon>
        <taxon>Pseudomonadota</taxon>
        <taxon>Gammaproteobacteria</taxon>
        <taxon>Pasteurellales</taxon>
        <taxon>Pasteurellaceae</taxon>
        <taxon>Rodentibacter</taxon>
    </lineage>
</organism>
<keyword evidence="1" id="KW-0732">Signal</keyword>
<comment type="caution">
    <text evidence="2">The sequence shown here is derived from an EMBL/GenBank/DDBJ whole genome shotgun (WGS) entry which is preliminary data.</text>
</comment>
<feature type="signal peptide" evidence="1">
    <location>
        <begin position="1"/>
        <end position="20"/>
    </location>
</feature>
<evidence type="ECO:0000313" key="2">
    <source>
        <dbReference type="EMBL" id="OOF83728.1"/>
    </source>
</evidence>
<sequence length="141" mass="15124">MKLCAKIAIITSALAITACAPRDTTHYLSINETLKSPEAANVLNPNIKLYFGLPAPGKVVLANSVTNKKTNAVNKSDEKACKWAFLSAVKQLQERAVSEGATKVGNIVSYYKKNTFKSSTKYECHAGHIIGGVALKGDIVK</sequence>
<dbReference type="EMBL" id="MLAH01000058">
    <property type="protein sequence ID" value="OOF83728.1"/>
    <property type="molecule type" value="Genomic_DNA"/>
</dbReference>
<gene>
    <name evidence="2" type="ORF">BKG93_09410</name>
</gene>
<dbReference type="AlphaFoldDB" id="A0A1V3L2G6"/>
<evidence type="ECO:0000256" key="1">
    <source>
        <dbReference type="SAM" id="SignalP"/>
    </source>
</evidence>
<evidence type="ECO:0000313" key="3">
    <source>
        <dbReference type="Proteomes" id="UP000189549"/>
    </source>
</evidence>
<dbReference type="Proteomes" id="UP000189549">
    <property type="component" value="Unassembled WGS sequence"/>
</dbReference>
<dbReference type="RefSeq" id="WP_077476815.1">
    <property type="nucleotide sequence ID" value="NZ_MLAH01000058.1"/>
</dbReference>
<name>A0A1V3L2G6_9PAST</name>
<dbReference type="PROSITE" id="PS51257">
    <property type="entry name" value="PROKAR_LIPOPROTEIN"/>
    <property type="match status" value="1"/>
</dbReference>
<reference evidence="2 3" key="1">
    <citation type="submission" date="2016-10" db="EMBL/GenBank/DDBJ databases">
        <title>Rodentibacter gen. nov. and new species.</title>
        <authorList>
            <person name="Christensen H."/>
        </authorList>
    </citation>
    <scope>NUCLEOTIDE SEQUENCE [LARGE SCALE GENOMIC DNA]</scope>
    <source>
        <strain evidence="2 3">Ppn157</strain>
    </source>
</reference>
<protein>
    <submittedName>
        <fullName evidence="2">Excinuclease ABC subunit A</fullName>
    </submittedName>
</protein>
<accession>A0A1V3L2G6</accession>
<feature type="chain" id="PRO_5013138566" evidence="1">
    <location>
        <begin position="21"/>
        <end position="141"/>
    </location>
</feature>
<proteinExistence type="predicted"/>